<keyword evidence="2" id="KW-1133">Transmembrane helix</keyword>
<feature type="transmembrane region" description="Helical" evidence="2">
    <location>
        <begin position="20"/>
        <end position="38"/>
    </location>
</feature>
<evidence type="ECO:0000256" key="2">
    <source>
        <dbReference type="SAM" id="Phobius"/>
    </source>
</evidence>
<proteinExistence type="predicted"/>
<dbReference type="AlphaFoldDB" id="A0A7Y9YCE7"/>
<sequence>MTTESPLQPPRPVAVPLLRPALASAVVCLVIVGAGAVVDGAPAASGAGVGAALVLGVFGLGAVAVDLVSAVLPSAALLIALLTYTLQVLAMALAFVVLTRSGLLDEQLSREWLAGAVVAGTVAWLVAHLHGALTARIPAFEAPRAHSPAEASADTPRDGSEAGAR</sequence>
<feature type="transmembrane region" description="Helical" evidence="2">
    <location>
        <begin position="50"/>
        <end position="72"/>
    </location>
</feature>
<feature type="compositionally biased region" description="Basic and acidic residues" evidence="1">
    <location>
        <begin position="155"/>
        <end position="165"/>
    </location>
</feature>
<evidence type="ECO:0000313" key="4">
    <source>
        <dbReference type="Proteomes" id="UP000537326"/>
    </source>
</evidence>
<reference evidence="3 4" key="1">
    <citation type="submission" date="2020-07" db="EMBL/GenBank/DDBJ databases">
        <title>Sequencing the genomes of 1000 actinobacteria strains.</title>
        <authorList>
            <person name="Klenk H.-P."/>
        </authorList>
    </citation>
    <scope>NUCLEOTIDE SEQUENCE [LARGE SCALE GENOMIC DNA]</scope>
    <source>
        <strain evidence="3 4">DSM 18248</strain>
    </source>
</reference>
<gene>
    <name evidence="3" type="ORF">BKA05_001131</name>
</gene>
<comment type="caution">
    <text evidence="3">The sequence shown here is derived from an EMBL/GenBank/DDBJ whole genome shotgun (WGS) entry which is preliminary data.</text>
</comment>
<keyword evidence="4" id="KW-1185">Reference proteome</keyword>
<name>A0A7Y9YCE7_9ACTN</name>
<organism evidence="3 4">
    <name type="scientific">Nocardioides marinus</name>
    <dbReference type="NCBI Taxonomy" id="374514"/>
    <lineage>
        <taxon>Bacteria</taxon>
        <taxon>Bacillati</taxon>
        <taxon>Actinomycetota</taxon>
        <taxon>Actinomycetes</taxon>
        <taxon>Propionibacteriales</taxon>
        <taxon>Nocardioidaceae</taxon>
        <taxon>Nocardioides</taxon>
    </lineage>
</organism>
<feature type="region of interest" description="Disordered" evidence="1">
    <location>
        <begin position="146"/>
        <end position="165"/>
    </location>
</feature>
<feature type="transmembrane region" description="Helical" evidence="2">
    <location>
        <begin position="78"/>
        <end position="100"/>
    </location>
</feature>
<protein>
    <submittedName>
        <fullName evidence="3">ATP synthase protein I</fullName>
    </submittedName>
</protein>
<dbReference type="Proteomes" id="UP000537326">
    <property type="component" value="Unassembled WGS sequence"/>
</dbReference>
<dbReference type="RefSeq" id="WP_179530565.1">
    <property type="nucleotide sequence ID" value="NZ_BAAAPP010000012.1"/>
</dbReference>
<keyword evidence="2" id="KW-0472">Membrane</keyword>
<feature type="transmembrane region" description="Helical" evidence="2">
    <location>
        <begin position="112"/>
        <end position="133"/>
    </location>
</feature>
<evidence type="ECO:0000313" key="3">
    <source>
        <dbReference type="EMBL" id="NYI09616.1"/>
    </source>
</evidence>
<accession>A0A7Y9YCE7</accession>
<evidence type="ECO:0000256" key="1">
    <source>
        <dbReference type="SAM" id="MobiDB-lite"/>
    </source>
</evidence>
<dbReference type="EMBL" id="JACBZI010000001">
    <property type="protein sequence ID" value="NYI09616.1"/>
    <property type="molecule type" value="Genomic_DNA"/>
</dbReference>
<keyword evidence="2" id="KW-0812">Transmembrane</keyword>